<dbReference type="InterPro" id="IPR002076">
    <property type="entry name" value="ELO_fam"/>
</dbReference>
<comment type="catalytic activity">
    <reaction evidence="10">
        <text>a very-long-chain acyl-CoA + malonyl-CoA + H(+) = a very-long-chain 3-oxoacyl-CoA + CO2 + CoA</text>
        <dbReference type="Rhea" id="RHEA:32727"/>
        <dbReference type="ChEBI" id="CHEBI:15378"/>
        <dbReference type="ChEBI" id="CHEBI:16526"/>
        <dbReference type="ChEBI" id="CHEBI:57287"/>
        <dbReference type="ChEBI" id="CHEBI:57384"/>
        <dbReference type="ChEBI" id="CHEBI:90725"/>
        <dbReference type="ChEBI" id="CHEBI:90736"/>
        <dbReference type="EC" id="2.3.1.199"/>
    </reaction>
</comment>
<dbReference type="PANTHER" id="PTHR11157">
    <property type="entry name" value="FATTY ACID ACYL TRANSFERASE-RELATED"/>
    <property type="match status" value="1"/>
</dbReference>
<evidence type="ECO:0000256" key="1">
    <source>
        <dbReference type="ARBA" id="ARBA00004141"/>
    </source>
</evidence>
<accession>A0ABQ8JKR9</accession>
<comment type="subcellular location">
    <subcellularLocation>
        <location evidence="1">Membrane</location>
        <topology evidence="1">Multi-pass membrane protein</topology>
    </subcellularLocation>
</comment>
<organism evidence="11 12">
    <name type="scientific">Dermatophagoides pteronyssinus</name>
    <name type="common">European house dust mite</name>
    <dbReference type="NCBI Taxonomy" id="6956"/>
    <lineage>
        <taxon>Eukaryota</taxon>
        <taxon>Metazoa</taxon>
        <taxon>Ecdysozoa</taxon>
        <taxon>Arthropoda</taxon>
        <taxon>Chelicerata</taxon>
        <taxon>Arachnida</taxon>
        <taxon>Acari</taxon>
        <taxon>Acariformes</taxon>
        <taxon>Sarcoptiformes</taxon>
        <taxon>Astigmata</taxon>
        <taxon>Psoroptidia</taxon>
        <taxon>Analgoidea</taxon>
        <taxon>Pyroglyphidae</taxon>
        <taxon>Dermatophagoidinae</taxon>
        <taxon>Dermatophagoides</taxon>
    </lineage>
</organism>
<feature type="transmembrane region" description="Helical" evidence="10">
    <location>
        <begin position="154"/>
        <end position="172"/>
    </location>
</feature>
<dbReference type="Proteomes" id="UP000887458">
    <property type="component" value="Unassembled WGS sequence"/>
</dbReference>
<protein>
    <recommendedName>
        <fullName evidence="10">Elongation of very long chain fatty acids protein</fullName>
        <ecNumber evidence="10">2.3.1.199</ecNumber>
    </recommendedName>
    <alternativeName>
        <fullName evidence="10">Very-long-chain 3-oxoacyl-CoA synthase</fullName>
    </alternativeName>
</protein>
<gene>
    <name evidence="11" type="ORF">DERP_003478</name>
</gene>
<proteinExistence type="inferred from homology"/>
<feature type="transmembrane region" description="Helical" evidence="10">
    <location>
        <begin position="75"/>
        <end position="96"/>
    </location>
</feature>
<reference evidence="11 12" key="2">
    <citation type="journal article" date="2022" name="Mol. Biol. Evol.">
        <title>Comparative Genomics Reveals Insights into the Divergent Evolution of Astigmatic Mites and Household Pest Adaptations.</title>
        <authorList>
            <person name="Xiong Q."/>
            <person name="Wan A.T."/>
            <person name="Liu X."/>
            <person name="Fung C.S."/>
            <person name="Xiao X."/>
            <person name="Malainual N."/>
            <person name="Hou J."/>
            <person name="Wang L."/>
            <person name="Wang M."/>
            <person name="Yang K.Y."/>
            <person name="Cui Y."/>
            <person name="Leung E.L."/>
            <person name="Nong W."/>
            <person name="Shin S.K."/>
            <person name="Au S.W."/>
            <person name="Jeong K.Y."/>
            <person name="Chew F.T."/>
            <person name="Hui J.H."/>
            <person name="Leung T.F."/>
            <person name="Tungtrongchitr A."/>
            <person name="Zhong N."/>
            <person name="Liu Z."/>
            <person name="Tsui S.K."/>
        </authorList>
    </citation>
    <scope>NUCLEOTIDE SEQUENCE [LARGE SCALE GENOMIC DNA]</scope>
    <source>
        <strain evidence="11">Derp</strain>
    </source>
</reference>
<dbReference type="PROSITE" id="PS01188">
    <property type="entry name" value="ELO"/>
    <property type="match status" value="1"/>
</dbReference>
<comment type="caution">
    <text evidence="11">The sequence shown here is derived from an EMBL/GenBank/DDBJ whole genome shotgun (WGS) entry which is preliminary data.</text>
</comment>
<dbReference type="PANTHER" id="PTHR11157:SF17">
    <property type="entry name" value="ELONGATION OF VERY LONG CHAIN FATTY ACIDS PROTEIN 6"/>
    <property type="match status" value="1"/>
</dbReference>
<evidence type="ECO:0000256" key="6">
    <source>
        <dbReference type="ARBA" id="ARBA00022989"/>
    </source>
</evidence>
<comment type="similarity">
    <text evidence="10">Belongs to the ELO family.</text>
</comment>
<evidence type="ECO:0000256" key="2">
    <source>
        <dbReference type="ARBA" id="ARBA00022516"/>
    </source>
</evidence>
<evidence type="ECO:0000313" key="12">
    <source>
        <dbReference type="Proteomes" id="UP000887458"/>
    </source>
</evidence>
<keyword evidence="5 10" id="KW-0276">Fatty acid metabolism</keyword>
<keyword evidence="4 10" id="KW-0812">Transmembrane</keyword>
<feature type="transmembrane region" description="Helical" evidence="10">
    <location>
        <begin position="178"/>
        <end position="198"/>
    </location>
</feature>
<feature type="transmembrane region" description="Helical" evidence="10">
    <location>
        <begin position="248"/>
        <end position="267"/>
    </location>
</feature>
<feature type="transmembrane region" description="Helical" evidence="10">
    <location>
        <begin position="126"/>
        <end position="147"/>
    </location>
</feature>
<feature type="transmembrane region" description="Helical" evidence="10">
    <location>
        <begin position="210"/>
        <end position="233"/>
    </location>
</feature>
<dbReference type="EC" id="2.3.1.199" evidence="10"/>
<evidence type="ECO:0000256" key="7">
    <source>
        <dbReference type="ARBA" id="ARBA00023098"/>
    </source>
</evidence>
<feature type="transmembrane region" description="Helical" evidence="10">
    <location>
        <begin position="46"/>
        <end position="63"/>
    </location>
</feature>
<evidence type="ECO:0000313" key="11">
    <source>
        <dbReference type="EMBL" id="KAH9423201.1"/>
    </source>
</evidence>
<evidence type="ECO:0000256" key="5">
    <source>
        <dbReference type="ARBA" id="ARBA00022832"/>
    </source>
</evidence>
<sequence>MNNFQLLLPYKTNNPLSPNYSFIFKFENEFHYQQHVNWMRKHWFDSFYWSFLYLLFIYIGRNVMESRSKPFRLRYPLIIWNIILATFSIAGTIRVWPEMIHILKNYGFYHSVCSNSYHKEVPISSFWTYLFVLSKLPELIDTIFIVLRRQKLIFLHWYHHATVLIFTWYCYADETSVARWYVYMNFFVHAMMYSYYAIRALGIRLPKPLAMTITSAQIVQMIIGSIVTFYAYYIRVSGRECGISMDRLYAGLAIYISYLMLFANFFIKSYLSKTTTTTTTTTTNGDMKKVQ</sequence>
<keyword evidence="2 10" id="KW-0444">Lipid biosynthesis</keyword>
<dbReference type="InterPro" id="IPR030457">
    <property type="entry name" value="ELO_CS"/>
</dbReference>
<evidence type="ECO:0000256" key="3">
    <source>
        <dbReference type="ARBA" id="ARBA00022679"/>
    </source>
</evidence>
<dbReference type="EMBL" id="NJHN03000032">
    <property type="protein sequence ID" value="KAH9423201.1"/>
    <property type="molecule type" value="Genomic_DNA"/>
</dbReference>
<keyword evidence="8 10" id="KW-0472">Membrane</keyword>
<keyword evidence="7 10" id="KW-0443">Lipid metabolism</keyword>
<reference evidence="11 12" key="1">
    <citation type="journal article" date="2018" name="J. Allergy Clin. Immunol.">
        <title>High-quality assembly of Dermatophagoides pteronyssinus genome and transcriptome reveals a wide range of novel allergens.</title>
        <authorList>
            <person name="Liu X.Y."/>
            <person name="Yang K.Y."/>
            <person name="Wang M.Q."/>
            <person name="Kwok J.S."/>
            <person name="Zeng X."/>
            <person name="Yang Z."/>
            <person name="Xiao X.J."/>
            <person name="Lau C.P."/>
            <person name="Li Y."/>
            <person name="Huang Z.M."/>
            <person name="Ba J.G."/>
            <person name="Yim A.K."/>
            <person name="Ouyang C.Y."/>
            <person name="Ngai S.M."/>
            <person name="Chan T.F."/>
            <person name="Leung E.L."/>
            <person name="Liu L."/>
            <person name="Liu Z.G."/>
            <person name="Tsui S.K."/>
        </authorList>
    </citation>
    <scope>NUCLEOTIDE SEQUENCE [LARGE SCALE GENOMIC DNA]</scope>
    <source>
        <strain evidence="11">Derp</strain>
    </source>
</reference>
<keyword evidence="6 10" id="KW-1133">Transmembrane helix</keyword>
<dbReference type="Pfam" id="PF01151">
    <property type="entry name" value="ELO"/>
    <property type="match status" value="1"/>
</dbReference>
<name>A0ABQ8JKR9_DERPT</name>
<evidence type="ECO:0000256" key="4">
    <source>
        <dbReference type="ARBA" id="ARBA00022692"/>
    </source>
</evidence>
<keyword evidence="12" id="KW-1185">Reference proteome</keyword>
<evidence type="ECO:0000256" key="8">
    <source>
        <dbReference type="ARBA" id="ARBA00023136"/>
    </source>
</evidence>
<evidence type="ECO:0000256" key="9">
    <source>
        <dbReference type="ARBA" id="ARBA00023160"/>
    </source>
</evidence>
<keyword evidence="3 10" id="KW-0808">Transferase</keyword>
<keyword evidence="9 10" id="KW-0275">Fatty acid biosynthesis</keyword>
<evidence type="ECO:0000256" key="10">
    <source>
        <dbReference type="RuleBase" id="RU361115"/>
    </source>
</evidence>